<dbReference type="InterPro" id="IPR037143">
    <property type="entry name" value="4-PPantetheinyl_Trfase_dom_sf"/>
</dbReference>
<dbReference type="Pfam" id="PF01648">
    <property type="entry name" value="ACPS"/>
    <property type="match status" value="1"/>
</dbReference>
<evidence type="ECO:0000313" key="4">
    <source>
        <dbReference type="EMBL" id="ADP40312.1"/>
    </source>
</evidence>
<comment type="similarity">
    <text evidence="1">Belongs to the P-Pant transferase superfamily. Gsp/Sfp/HetI/AcpT family.</text>
</comment>
<dbReference type="eggNOG" id="COG2091">
    <property type="taxonomic scope" value="Bacteria"/>
</dbReference>
<gene>
    <name evidence="4" type="ordered locus">HMPREF0733_10854</name>
</gene>
<accession>E3H2P3</accession>
<dbReference type="GO" id="GO:0005829">
    <property type="term" value="C:cytosol"/>
    <property type="evidence" value="ECO:0007669"/>
    <property type="project" value="TreeGrafter"/>
</dbReference>
<reference evidence="5" key="1">
    <citation type="submission" date="2010-10" db="EMBL/GenBank/DDBJ databases">
        <title>The complete genome of Rothia dentocariosa ATCC 17931.</title>
        <authorList>
            <person name="Muzny D."/>
            <person name="Qin X."/>
            <person name="Buhay C."/>
            <person name="Dugan-Rocha S."/>
            <person name="Ding Y."/>
            <person name="Chen G."/>
            <person name="Hawes A."/>
            <person name="Holder M."/>
            <person name="Jhangiani S."/>
            <person name="Johnson A."/>
            <person name="Khan Z."/>
            <person name="Li Z."/>
            <person name="Liu W."/>
            <person name="Liu X."/>
            <person name="Perez L."/>
            <person name="Shen H."/>
            <person name="Wang Q."/>
            <person name="Watt J."/>
            <person name="Xi L."/>
            <person name="Xin Y."/>
            <person name="Zhou J."/>
            <person name="Deng J."/>
            <person name="Jiang H."/>
            <person name="Liu Y."/>
            <person name="Qu J."/>
            <person name="Song X.-Z."/>
            <person name="Zhang L."/>
            <person name="Villasana D."/>
            <person name="Johnson A."/>
            <person name="Liu J."/>
            <person name="Liyanage D."/>
            <person name="Lorensuhewa L."/>
            <person name="Robinson T."/>
            <person name="Song A."/>
            <person name="Song B.-B."/>
            <person name="Dinh H."/>
            <person name="Thornton R."/>
            <person name="Coyle M."/>
            <person name="Francisco L."/>
            <person name="Jackson L."/>
            <person name="Javaid M."/>
            <person name="Korchina V."/>
            <person name="Kovar C."/>
            <person name="Mata R."/>
            <person name="Mathew T."/>
            <person name="Ngo R."/>
            <person name="Nguyen L."/>
            <person name="Nguyen N."/>
            <person name="Okwuonu G."/>
            <person name="Ongeri F."/>
            <person name="Pham C."/>
            <person name="Simmons D."/>
            <person name="Wilczek-Boney K."/>
            <person name="Hale W."/>
            <person name="Jakkamsetti A."/>
            <person name="Pham P."/>
            <person name="Ruth R."/>
            <person name="San Lucas F."/>
            <person name="Warren J."/>
            <person name="Zhang J."/>
            <person name="Zhao Z."/>
            <person name="Zhou C."/>
            <person name="Zhu D."/>
            <person name="Lee S."/>
            <person name="Bess C."/>
            <person name="Blankenburg K."/>
            <person name="Forbes L."/>
            <person name="Fu Q."/>
            <person name="Gubbala S."/>
            <person name="Hirani K."/>
            <person name="Jayaseelan J.C."/>
            <person name="Lara F."/>
            <person name="Munidasa M."/>
            <person name="Palculict T."/>
            <person name="Patil S."/>
            <person name="Pu L.-L."/>
            <person name="Saada N."/>
            <person name="Tang L."/>
            <person name="Weissenberger G."/>
            <person name="Zhu Y."/>
            <person name="Hemphill L."/>
            <person name="Shang Y."/>
            <person name="Youmans B."/>
            <person name="Ayvaz T."/>
            <person name="Ross M."/>
            <person name="Santibanez J."/>
            <person name="Aqrawi P."/>
            <person name="Gross S."/>
            <person name="Joshi V."/>
            <person name="Fowler G."/>
            <person name="Nazareth L."/>
            <person name="Reid J."/>
            <person name="Worley K."/>
            <person name="Petrosino J."/>
            <person name="Highlander S."/>
            <person name="Gibbs R."/>
        </authorList>
    </citation>
    <scope>NUCLEOTIDE SEQUENCE [LARGE SCALE GENOMIC DNA]</scope>
    <source>
        <strain evidence="5">ATCC 17931 / CDC X599 / XDIA</strain>
    </source>
</reference>
<dbReference type="GO" id="GO:0000287">
    <property type="term" value="F:magnesium ion binding"/>
    <property type="evidence" value="ECO:0007669"/>
    <property type="project" value="InterPro"/>
</dbReference>
<dbReference type="InterPro" id="IPR050559">
    <property type="entry name" value="P-Pant_transferase_sf"/>
</dbReference>
<evidence type="ECO:0000259" key="3">
    <source>
        <dbReference type="Pfam" id="PF01648"/>
    </source>
</evidence>
<dbReference type="KEGG" id="rdn:HMPREF0733_10854"/>
<sequence length="207" mass="23786">MKILHVSEEIVVACEDEAKDPASWVEHRVLCEDRERYLGIISEKAKHQFVISRQVLYEVLNQIGAEDAKLAPSRPNKRPEILNSKDIWVSVAHTPGLMVAAASRIGPIGVDVELQNRDLEGYGIVQRCYSMTEQRTVELLHGEARRHELLDMWLAKEAMSKVMGTGLATDFREFIRDKYCLNSLGIRELVYSTQDMYRLCWTVPERR</sequence>
<evidence type="ECO:0000313" key="5">
    <source>
        <dbReference type="Proteomes" id="UP000000387"/>
    </source>
</evidence>
<dbReference type="SUPFAM" id="SSF56214">
    <property type="entry name" value="4'-phosphopantetheinyl transferase"/>
    <property type="match status" value="2"/>
</dbReference>
<evidence type="ECO:0000256" key="2">
    <source>
        <dbReference type="ARBA" id="ARBA00022679"/>
    </source>
</evidence>
<dbReference type="GeneID" id="29742434"/>
<keyword evidence="2 4" id="KW-0808">Transferase</keyword>
<dbReference type="HOGENOM" id="CLU_1325520_0_0_11"/>
<dbReference type="GO" id="GO:0019878">
    <property type="term" value="P:lysine biosynthetic process via aminoadipic acid"/>
    <property type="evidence" value="ECO:0007669"/>
    <property type="project" value="TreeGrafter"/>
</dbReference>
<dbReference type="EMBL" id="CP002280">
    <property type="protein sequence ID" value="ADP40312.1"/>
    <property type="molecule type" value="Genomic_DNA"/>
</dbReference>
<dbReference type="Gene3D" id="3.90.470.20">
    <property type="entry name" value="4'-phosphopantetheinyl transferase domain"/>
    <property type="match status" value="1"/>
</dbReference>
<organism evidence="4 5">
    <name type="scientific">Rothia dentocariosa (strain ATCC 17931 / CDC X599 / XDIA)</name>
    <dbReference type="NCBI Taxonomy" id="762948"/>
    <lineage>
        <taxon>Bacteria</taxon>
        <taxon>Bacillati</taxon>
        <taxon>Actinomycetota</taxon>
        <taxon>Actinomycetes</taxon>
        <taxon>Micrococcales</taxon>
        <taxon>Micrococcaceae</taxon>
        <taxon>Rothia</taxon>
    </lineage>
</organism>
<dbReference type="AlphaFoldDB" id="E3H2P3"/>
<dbReference type="PANTHER" id="PTHR12215">
    <property type="entry name" value="PHOSPHOPANTETHEINE TRANSFERASE"/>
    <property type="match status" value="1"/>
</dbReference>
<dbReference type="Proteomes" id="UP000000387">
    <property type="component" value="Chromosome"/>
</dbReference>
<dbReference type="RefSeq" id="WP_013398109.1">
    <property type="nucleotide sequence ID" value="NC_014643.1"/>
</dbReference>
<feature type="domain" description="4'-phosphopantetheinyl transferase" evidence="3">
    <location>
        <begin position="107"/>
        <end position="174"/>
    </location>
</feature>
<proteinExistence type="inferred from homology"/>
<dbReference type="InterPro" id="IPR008278">
    <property type="entry name" value="4-PPantetheinyl_Trfase_dom"/>
</dbReference>
<dbReference type="PANTHER" id="PTHR12215:SF15">
    <property type="entry name" value="4'-PHOSPHOPANTETHEINYL TRANSFERASE SUPERFAMILY-RELATED"/>
    <property type="match status" value="1"/>
</dbReference>
<evidence type="ECO:0000256" key="1">
    <source>
        <dbReference type="ARBA" id="ARBA00010990"/>
    </source>
</evidence>
<dbReference type="GO" id="GO:0008897">
    <property type="term" value="F:holo-[acyl-carrier-protein] synthase activity"/>
    <property type="evidence" value="ECO:0007669"/>
    <property type="project" value="InterPro"/>
</dbReference>
<name>E3H2P3_ROTDC</name>
<protein>
    <submittedName>
        <fullName evidence="4">4'-phosphopantetheinyl transferase family protein</fullName>
    </submittedName>
</protein>